<gene>
    <name evidence="3" type="ORF">SAMN02745216_04442</name>
</gene>
<dbReference type="Proteomes" id="UP000183994">
    <property type="component" value="Unassembled WGS sequence"/>
</dbReference>
<dbReference type="SUPFAM" id="SSF55729">
    <property type="entry name" value="Acyl-CoA N-acyltransferases (Nat)"/>
    <property type="match status" value="1"/>
</dbReference>
<reference evidence="4" key="1">
    <citation type="submission" date="2016-11" db="EMBL/GenBank/DDBJ databases">
        <authorList>
            <person name="Varghese N."/>
            <person name="Submissions S."/>
        </authorList>
    </citation>
    <scope>NUCLEOTIDE SEQUENCE [LARGE SCALE GENOMIC DNA]</scope>
    <source>
        <strain evidence="4">DSM 16219</strain>
    </source>
</reference>
<dbReference type="Pfam" id="PF00583">
    <property type="entry name" value="Acetyltransf_1"/>
    <property type="match status" value="1"/>
</dbReference>
<dbReference type="InterPro" id="IPR000182">
    <property type="entry name" value="GNAT_dom"/>
</dbReference>
<dbReference type="Gene3D" id="3.40.630.30">
    <property type="match status" value="1"/>
</dbReference>
<evidence type="ECO:0000313" key="3">
    <source>
        <dbReference type="EMBL" id="SHL00210.1"/>
    </source>
</evidence>
<dbReference type="RefSeq" id="WP_073478440.1">
    <property type="nucleotide sequence ID" value="NZ_FQZU01000041.1"/>
</dbReference>
<dbReference type="CDD" id="cd04301">
    <property type="entry name" value="NAT_SF"/>
    <property type="match status" value="1"/>
</dbReference>
<dbReference type="Pfam" id="PF14268">
    <property type="entry name" value="YoaP"/>
    <property type="match status" value="1"/>
</dbReference>
<organism evidence="3 4">
    <name type="scientific">Desulfatibacillum alkenivorans DSM 16219</name>
    <dbReference type="NCBI Taxonomy" id="1121393"/>
    <lineage>
        <taxon>Bacteria</taxon>
        <taxon>Pseudomonadati</taxon>
        <taxon>Thermodesulfobacteriota</taxon>
        <taxon>Desulfobacteria</taxon>
        <taxon>Desulfobacterales</taxon>
        <taxon>Desulfatibacillaceae</taxon>
        <taxon>Desulfatibacillum</taxon>
    </lineage>
</organism>
<feature type="domain" description="YoaP-like" evidence="2">
    <location>
        <begin position="210"/>
        <end position="251"/>
    </location>
</feature>
<dbReference type="GO" id="GO:0016747">
    <property type="term" value="F:acyltransferase activity, transferring groups other than amino-acyl groups"/>
    <property type="evidence" value="ECO:0007669"/>
    <property type="project" value="InterPro"/>
</dbReference>
<accession>A0A1M6X2J1</accession>
<dbReference type="InterPro" id="IPR016181">
    <property type="entry name" value="Acyl_CoA_acyltransferase"/>
</dbReference>
<evidence type="ECO:0000313" key="4">
    <source>
        <dbReference type="Proteomes" id="UP000183994"/>
    </source>
</evidence>
<proteinExistence type="predicted"/>
<keyword evidence="4" id="KW-1185">Reference proteome</keyword>
<protein>
    <submittedName>
        <fullName evidence="3">Acetyltransferase (GNAT) family protein</fullName>
    </submittedName>
</protein>
<evidence type="ECO:0000259" key="2">
    <source>
        <dbReference type="Pfam" id="PF14268"/>
    </source>
</evidence>
<dbReference type="EMBL" id="FQZU01000041">
    <property type="protein sequence ID" value="SHL00210.1"/>
    <property type="molecule type" value="Genomic_DNA"/>
</dbReference>
<dbReference type="STRING" id="1121393.SAMN02745216_04442"/>
<keyword evidence="3" id="KW-0808">Transferase</keyword>
<sequence>MSVFEIIDLTPENIPEYGVCGYKDAAKNPGLAKKIEWVKEHHPKGLRIKALISQSGGYQGMIEYIPGEFAHRPVDAAGYLFIHCLFVGFKKEFKGRGFASALINECLQDARRQGLYGVATVARKGSFMAGKEIFLKNRFVTVDKTKPDFELMVYRLNDQAPLPGFKPDMQKSLQEYGQGLVILRSSQCPYTERNVAAIAESANNLKLQVKVLDLQDVQAVQDGPCPFGSFCLIHDGEIISYHPISDTRFKNIMKKRLGA</sequence>
<dbReference type="InterPro" id="IPR025685">
    <property type="entry name" value="YoaP-like_dom"/>
</dbReference>
<dbReference type="OrthoDB" id="3172674at2"/>
<feature type="domain" description="N-acetyltransferase" evidence="1">
    <location>
        <begin position="54"/>
        <end position="118"/>
    </location>
</feature>
<name>A0A1M6X2J1_9BACT</name>
<dbReference type="AlphaFoldDB" id="A0A1M6X2J1"/>
<evidence type="ECO:0000259" key="1">
    <source>
        <dbReference type="Pfam" id="PF00583"/>
    </source>
</evidence>